<evidence type="ECO:0008006" key="3">
    <source>
        <dbReference type="Google" id="ProtNLM"/>
    </source>
</evidence>
<proteinExistence type="predicted"/>
<dbReference type="Gene3D" id="1.10.1200.10">
    <property type="entry name" value="ACP-like"/>
    <property type="match status" value="1"/>
</dbReference>
<dbReference type="AlphaFoldDB" id="A0A2M6K9T3"/>
<name>A0A2M6K9T3_9BACT</name>
<evidence type="ECO:0000313" key="2">
    <source>
        <dbReference type="Proteomes" id="UP000230869"/>
    </source>
</evidence>
<evidence type="ECO:0000313" key="1">
    <source>
        <dbReference type="EMBL" id="PIR13667.1"/>
    </source>
</evidence>
<reference evidence="1 2" key="1">
    <citation type="submission" date="2017-09" db="EMBL/GenBank/DDBJ databases">
        <title>Depth-based differentiation of microbial function through sediment-hosted aquifers and enrichment of novel symbionts in the deep terrestrial subsurface.</title>
        <authorList>
            <person name="Probst A.J."/>
            <person name="Ladd B."/>
            <person name="Jarett J.K."/>
            <person name="Geller-Mcgrath D.E."/>
            <person name="Sieber C.M."/>
            <person name="Emerson J.B."/>
            <person name="Anantharaman K."/>
            <person name="Thomas B.C."/>
            <person name="Malmstrom R."/>
            <person name="Stieglmeier M."/>
            <person name="Klingl A."/>
            <person name="Woyke T."/>
            <person name="Ryan C.M."/>
            <person name="Banfield J.F."/>
        </authorList>
    </citation>
    <scope>NUCLEOTIDE SEQUENCE [LARGE SCALE GENOMIC DNA]</scope>
    <source>
        <strain evidence="1">CG11_big_fil_rev_8_21_14_0_20_39_10</strain>
    </source>
</reference>
<sequence length="81" mass="9745">MKKEEIKKKVRDVFIEIFPEIKKVKFDFYKKQSEFENWDSFNHMMLVSKAEEEFRIKLKLEDIINIDSPAGFVSLVVKKLC</sequence>
<dbReference type="InterPro" id="IPR036736">
    <property type="entry name" value="ACP-like_sf"/>
</dbReference>
<organism evidence="1 2">
    <name type="scientific">Candidatus Falkowbacteria bacterium CG11_big_fil_rev_8_21_14_0_20_39_10</name>
    <dbReference type="NCBI Taxonomy" id="1974570"/>
    <lineage>
        <taxon>Bacteria</taxon>
        <taxon>Candidatus Falkowiibacteriota</taxon>
    </lineage>
</organism>
<accession>A0A2M6K9T3</accession>
<gene>
    <name evidence="1" type="ORF">COV49_01330</name>
</gene>
<dbReference type="Proteomes" id="UP000230869">
    <property type="component" value="Unassembled WGS sequence"/>
</dbReference>
<protein>
    <recommendedName>
        <fullName evidence="3">Acyl carrier protein</fullName>
    </recommendedName>
</protein>
<dbReference type="SUPFAM" id="SSF47336">
    <property type="entry name" value="ACP-like"/>
    <property type="match status" value="1"/>
</dbReference>
<comment type="caution">
    <text evidence="1">The sequence shown here is derived from an EMBL/GenBank/DDBJ whole genome shotgun (WGS) entry which is preliminary data.</text>
</comment>
<dbReference type="EMBL" id="PCWW01000024">
    <property type="protein sequence ID" value="PIR13667.1"/>
    <property type="molecule type" value="Genomic_DNA"/>
</dbReference>